<keyword evidence="4" id="KW-1185">Reference proteome</keyword>
<dbReference type="Proteomes" id="UP000663832">
    <property type="component" value="Unassembled WGS sequence"/>
</dbReference>
<sequence length="54" mass="6033">MTLTGNDLRRWIILMLIGQVLAVSYNQPKFCPNPAFDLNATTFADISTIGTEPY</sequence>
<gene>
    <name evidence="2" type="ORF">BJG266_LOCUS41519</name>
    <name evidence="3" type="ORF">QVE165_LOCUS58381</name>
</gene>
<name>A0A815R1L6_9BILA</name>
<proteinExistence type="predicted"/>
<evidence type="ECO:0000313" key="3">
    <source>
        <dbReference type="EMBL" id="CAF1635719.1"/>
    </source>
</evidence>
<feature type="signal peptide" evidence="1">
    <location>
        <begin position="1"/>
        <end position="22"/>
    </location>
</feature>
<accession>A0A815R1L6</accession>
<comment type="caution">
    <text evidence="2">The sequence shown here is derived from an EMBL/GenBank/DDBJ whole genome shotgun (WGS) entry which is preliminary data.</text>
</comment>
<reference evidence="2" key="1">
    <citation type="submission" date="2021-02" db="EMBL/GenBank/DDBJ databases">
        <authorList>
            <person name="Nowell W R."/>
        </authorList>
    </citation>
    <scope>NUCLEOTIDE SEQUENCE</scope>
</reference>
<dbReference type="EMBL" id="CAJNOM010002659">
    <property type="protein sequence ID" value="CAF1635719.1"/>
    <property type="molecule type" value="Genomic_DNA"/>
</dbReference>
<dbReference type="Proteomes" id="UP000663877">
    <property type="component" value="Unassembled WGS sequence"/>
</dbReference>
<evidence type="ECO:0000256" key="1">
    <source>
        <dbReference type="SAM" id="SignalP"/>
    </source>
</evidence>
<protein>
    <submittedName>
        <fullName evidence="2">Uncharacterized protein</fullName>
    </submittedName>
</protein>
<organism evidence="2 5">
    <name type="scientific">Adineta steineri</name>
    <dbReference type="NCBI Taxonomy" id="433720"/>
    <lineage>
        <taxon>Eukaryota</taxon>
        <taxon>Metazoa</taxon>
        <taxon>Spiralia</taxon>
        <taxon>Gnathifera</taxon>
        <taxon>Rotifera</taxon>
        <taxon>Eurotatoria</taxon>
        <taxon>Bdelloidea</taxon>
        <taxon>Adinetida</taxon>
        <taxon>Adinetidae</taxon>
        <taxon>Adineta</taxon>
    </lineage>
</organism>
<evidence type="ECO:0000313" key="5">
    <source>
        <dbReference type="Proteomes" id="UP000663877"/>
    </source>
</evidence>
<keyword evidence="1" id="KW-0732">Signal</keyword>
<feature type="non-terminal residue" evidence="2">
    <location>
        <position position="54"/>
    </location>
</feature>
<evidence type="ECO:0000313" key="2">
    <source>
        <dbReference type="EMBL" id="CAF1470902.1"/>
    </source>
</evidence>
<evidence type="ECO:0000313" key="4">
    <source>
        <dbReference type="Proteomes" id="UP000663832"/>
    </source>
</evidence>
<dbReference type="AlphaFoldDB" id="A0A815R1L6"/>
<feature type="chain" id="PRO_5036228711" evidence="1">
    <location>
        <begin position="23"/>
        <end position="54"/>
    </location>
</feature>
<dbReference type="EMBL" id="CAJNOI010002343">
    <property type="protein sequence ID" value="CAF1470902.1"/>
    <property type="molecule type" value="Genomic_DNA"/>
</dbReference>